<evidence type="ECO:0000259" key="1">
    <source>
        <dbReference type="Pfam" id="PF01936"/>
    </source>
</evidence>
<evidence type="ECO:0000313" key="2">
    <source>
        <dbReference type="EMBL" id="OGF62106.1"/>
    </source>
</evidence>
<dbReference type="Pfam" id="PF01936">
    <property type="entry name" value="NYN"/>
    <property type="match status" value="1"/>
</dbReference>
<dbReference type="AlphaFoldDB" id="A0A1F5VFA6"/>
<gene>
    <name evidence="2" type="ORF">A2834_02145</name>
</gene>
<dbReference type="EMBL" id="MFHD01000023">
    <property type="protein sequence ID" value="OGF62106.1"/>
    <property type="molecule type" value="Genomic_DNA"/>
</dbReference>
<reference evidence="2 3" key="1">
    <citation type="journal article" date="2016" name="Nat. Commun.">
        <title>Thousands of microbial genomes shed light on interconnected biogeochemical processes in an aquifer system.</title>
        <authorList>
            <person name="Anantharaman K."/>
            <person name="Brown C.T."/>
            <person name="Hug L.A."/>
            <person name="Sharon I."/>
            <person name="Castelle C.J."/>
            <person name="Probst A.J."/>
            <person name="Thomas B.C."/>
            <person name="Singh A."/>
            <person name="Wilkins M.J."/>
            <person name="Karaoz U."/>
            <person name="Brodie E.L."/>
            <person name="Williams K.H."/>
            <person name="Hubbard S.S."/>
            <person name="Banfield J.F."/>
        </authorList>
    </citation>
    <scope>NUCLEOTIDE SEQUENCE [LARGE SCALE GENOMIC DNA]</scope>
</reference>
<name>A0A1F5VFA6_9BACT</name>
<dbReference type="Proteomes" id="UP000179251">
    <property type="component" value="Unassembled WGS sequence"/>
</dbReference>
<comment type="caution">
    <text evidence="2">The sequence shown here is derived from an EMBL/GenBank/DDBJ whole genome shotgun (WGS) entry which is preliminary data.</text>
</comment>
<feature type="domain" description="NYN" evidence="1">
    <location>
        <begin position="8"/>
        <end position="70"/>
    </location>
</feature>
<dbReference type="Gene3D" id="3.40.50.1010">
    <property type="entry name" value="5'-nuclease"/>
    <property type="match status" value="1"/>
</dbReference>
<sequence>MYEKGVKNQKEVLVFREKGVDVAIAVDMVLGACDGTIKEMYLCSSDPDLQPAIRALRTKKVKVAYIGFQNNPNIGMQKTTRESFLIRSSEMLEFVK</sequence>
<accession>A0A1F5VFA6</accession>
<organism evidence="2 3">
    <name type="scientific">Candidatus Giovannonibacteria bacterium RIFCSPHIGHO2_01_FULL_45_23</name>
    <dbReference type="NCBI Taxonomy" id="1798325"/>
    <lineage>
        <taxon>Bacteria</taxon>
        <taxon>Candidatus Giovannoniibacteriota</taxon>
    </lineage>
</organism>
<dbReference type="InterPro" id="IPR021139">
    <property type="entry name" value="NYN"/>
</dbReference>
<evidence type="ECO:0000313" key="3">
    <source>
        <dbReference type="Proteomes" id="UP000179251"/>
    </source>
</evidence>
<dbReference type="STRING" id="1798325.A2834_02145"/>
<dbReference type="GO" id="GO:0004540">
    <property type="term" value="F:RNA nuclease activity"/>
    <property type="evidence" value="ECO:0007669"/>
    <property type="project" value="InterPro"/>
</dbReference>
<proteinExistence type="predicted"/>
<protein>
    <recommendedName>
        <fullName evidence="1">NYN domain-containing protein</fullName>
    </recommendedName>
</protein>